<accession>A0AAV7JVQ2</accession>
<evidence type="ECO:0000259" key="3">
    <source>
        <dbReference type="PROSITE" id="PS50085"/>
    </source>
</evidence>
<evidence type="ECO:0000313" key="4">
    <source>
        <dbReference type="EMBL" id="KAI6652838.1"/>
    </source>
</evidence>
<sequence length="862" mass="98552">MASKSYSPRVRGSLSIHSDSTLPPEVIRHFFFPKSCPLLADSCALYELQLSPGRKKNFLQQRAMSPTSFMESPNDNLFLSINRADGYWFETKPSARRYTNSASTNSSSSRGGSARTEHTLDLLGEEPNVAIRKKRRAAQSFGGYEECDLYKLIRDEDIHLIYEIEYHESENYRRFFKDRPHFNYFTHSSSESKQGPCLLSIMPYSESSYQPNNPSFNPPLHPHSNAPLYRVILRSKEHFLHGIIKAKDFHASNVRSCVQALARELTLEEQFRFATYPKAELEILNMDEAFVKDKVKVGVINIKPGQKTELEFLSNQDEPGLFRDFLAILGDRVDLKGFPEFDGGLDICNNTTGKYSVYTRWEGYEVMCHVATLLPYSPTDEQMVQKKRHIGNDLVCIIFLEGDAVFSPRAVKSQYIHVFIVVKVCYERDTDLPVRYKIATVCRDGVPISSPYLFEKDIFEPGPELKDFIICKCINSEKAAVKSPKFQQLQKRTRTYLLQHLCRAMEDYECVRKFPLRKGIEHSLQLKAEIYENVERLVSDYRKVFSAPEVCDVVFIVSPNQVPIFGIKAIIASRSRTLASLLNQSPVKEKKHKKQTKRSALTRRPSNSISHKLRRKFNCESPVLQRPTSPLLRSSKRKYFRGKRSSFRGVEKLSIRVLKEYSHLDQYWFEEFDEISFSQLMEYLLCGQCVINPLTIAGLVGASDLFDLPELRQACFEHLPHCLLVDLICPVLSSLESYIHFPSAKTLTVKVLAFLDLNAEDVLCSDFFPNISEFLLSSIMQRNLRAQEEMKLDAILAWADAHSLPLEQGNTFISHMLQKLDLKKLSSSQLMQLANVNVIDTDAAMQAIAFQLDPNSVGSSEV</sequence>
<reference evidence="4 5" key="1">
    <citation type="journal article" date="2023" name="BMC Biol.">
        <title>The compact genome of the sponge Oopsacas minuta (Hexactinellida) is lacking key metazoan core genes.</title>
        <authorList>
            <person name="Santini S."/>
            <person name="Schenkelaars Q."/>
            <person name="Jourda C."/>
            <person name="Duchesne M."/>
            <person name="Belahbib H."/>
            <person name="Rocher C."/>
            <person name="Selva M."/>
            <person name="Riesgo A."/>
            <person name="Vervoort M."/>
            <person name="Leys S.P."/>
            <person name="Kodjabachian L."/>
            <person name="Le Bivic A."/>
            <person name="Borchiellini C."/>
            <person name="Claverie J.M."/>
            <person name="Renard E."/>
        </authorList>
    </citation>
    <scope>NUCLEOTIDE SEQUENCE [LARGE SCALE GENOMIC DNA]</scope>
    <source>
        <strain evidence="4">SPO-2</strain>
    </source>
</reference>
<dbReference type="SUPFAM" id="SSF111347">
    <property type="entry name" value="Rap/Ran-GAP"/>
    <property type="match status" value="1"/>
</dbReference>
<dbReference type="Gene3D" id="3.30.710.10">
    <property type="entry name" value="Potassium Channel Kv1.1, Chain A"/>
    <property type="match status" value="1"/>
</dbReference>
<dbReference type="PROSITE" id="PS50085">
    <property type="entry name" value="RAPGAP"/>
    <property type="match status" value="1"/>
</dbReference>
<dbReference type="GO" id="GO:0005096">
    <property type="term" value="F:GTPase activator activity"/>
    <property type="evidence" value="ECO:0007669"/>
    <property type="project" value="UniProtKB-KW"/>
</dbReference>
<feature type="compositionally biased region" description="Basic residues" evidence="2">
    <location>
        <begin position="589"/>
        <end position="601"/>
    </location>
</feature>
<dbReference type="Pfam" id="PF21022">
    <property type="entry name" value="Rap-GAP_dimer"/>
    <property type="match status" value="1"/>
</dbReference>
<evidence type="ECO:0000313" key="5">
    <source>
        <dbReference type="Proteomes" id="UP001165289"/>
    </source>
</evidence>
<dbReference type="InterPro" id="IPR011333">
    <property type="entry name" value="SKP1/BTB/POZ_sf"/>
</dbReference>
<evidence type="ECO:0000256" key="2">
    <source>
        <dbReference type="SAM" id="MobiDB-lite"/>
    </source>
</evidence>
<feature type="domain" description="Rap-GAP" evidence="3">
    <location>
        <begin position="283"/>
        <end position="501"/>
    </location>
</feature>
<dbReference type="SUPFAM" id="SSF54695">
    <property type="entry name" value="POZ domain"/>
    <property type="match status" value="1"/>
</dbReference>
<dbReference type="Gene3D" id="6.10.140.210">
    <property type="match status" value="1"/>
</dbReference>
<dbReference type="PANTHER" id="PTHR15711">
    <property type="entry name" value="RAP GTPASE-ACTIVATING PROTEIN"/>
    <property type="match status" value="1"/>
</dbReference>
<dbReference type="EMBL" id="JAKMXF010000297">
    <property type="protein sequence ID" value="KAI6652838.1"/>
    <property type="molecule type" value="Genomic_DNA"/>
</dbReference>
<dbReference type="GO" id="GO:0051056">
    <property type="term" value="P:regulation of small GTPase mediated signal transduction"/>
    <property type="evidence" value="ECO:0007669"/>
    <property type="project" value="InterPro"/>
</dbReference>
<keyword evidence="5" id="KW-1185">Reference proteome</keyword>
<name>A0AAV7JVQ2_9METZ</name>
<evidence type="ECO:0000256" key="1">
    <source>
        <dbReference type="ARBA" id="ARBA00022468"/>
    </source>
</evidence>
<protein>
    <recommendedName>
        <fullName evidence="3">Rap-GAP domain-containing protein</fullName>
    </recommendedName>
</protein>
<proteinExistence type="predicted"/>
<comment type="caution">
    <text evidence="4">The sequence shown here is derived from an EMBL/GenBank/DDBJ whole genome shotgun (WGS) entry which is preliminary data.</text>
</comment>
<dbReference type="InterPro" id="IPR050989">
    <property type="entry name" value="Rap1_Ran_GAP"/>
</dbReference>
<dbReference type="Proteomes" id="UP001165289">
    <property type="component" value="Unassembled WGS sequence"/>
</dbReference>
<dbReference type="InterPro" id="IPR000331">
    <property type="entry name" value="Rap/Ran_GAP_dom"/>
</dbReference>
<dbReference type="Gene3D" id="3.40.50.11210">
    <property type="entry name" value="Rap/Ran-GAP"/>
    <property type="match status" value="1"/>
</dbReference>
<organism evidence="4 5">
    <name type="scientific">Oopsacas minuta</name>
    <dbReference type="NCBI Taxonomy" id="111878"/>
    <lineage>
        <taxon>Eukaryota</taxon>
        <taxon>Metazoa</taxon>
        <taxon>Porifera</taxon>
        <taxon>Hexactinellida</taxon>
        <taxon>Hexasterophora</taxon>
        <taxon>Lyssacinosida</taxon>
        <taxon>Leucopsacidae</taxon>
        <taxon>Oopsacas</taxon>
    </lineage>
</organism>
<feature type="region of interest" description="Disordered" evidence="2">
    <location>
        <begin position="585"/>
        <end position="608"/>
    </location>
</feature>
<dbReference type="PANTHER" id="PTHR15711:SF25">
    <property type="entry name" value="RADISH, ISOFORM I"/>
    <property type="match status" value="1"/>
</dbReference>
<dbReference type="GO" id="GO:0005737">
    <property type="term" value="C:cytoplasm"/>
    <property type="evidence" value="ECO:0007669"/>
    <property type="project" value="TreeGrafter"/>
</dbReference>
<gene>
    <name evidence="4" type="ORF">LOD99_4224</name>
</gene>
<dbReference type="InterPro" id="IPR035974">
    <property type="entry name" value="Rap/Ran-GAP_sf"/>
</dbReference>
<dbReference type="AlphaFoldDB" id="A0AAV7JVQ2"/>
<dbReference type="Pfam" id="PF02145">
    <property type="entry name" value="Rap_GAP"/>
    <property type="match status" value="1"/>
</dbReference>
<keyword evidence="1" id="KW-0343">GTPase activation</keyword>